<evidence type="ECO:0000256" key="6">
    <source>
        <dbReference type="RuleBase" id="RU368066"/>
    </source>
</evidence>
<evidence type="ECO:0000256" key="7">
    <source>
        <dbReference type="SAM" id="MobiDB-lite"/>
    </source>
</evidence>
<feature type="compositionally biased region" description="Basic and acidic residues" evidence="7">
    <location>
        <begin position="116"/>
        <end position="127"/>
    </location>
</feature>
<protein>
    <recommendedName>
        <fullName evidence="6">Protein PNS1</fullName>
    </recommendedName>
</protein>
<feature type="compositionally biased region" description="Polar residues" evidence="7">
    <location>
        <begin position="95"/>
        <end position="109"/>
    </location>
</feature>
<dbReference type="Pfam" id="PF04515">
    <property type="entry name" value="Choline_transpo"/>
    <property type="match status" value="1"/>
</dbReference>
<comment type="similarity">
    <text evidence="2 6">Belongs to the CTL (choline transporter-like) family.</text>
</comment>
<dbReference type="Proteomes" id="UP001362899">
    <property type="component" value="Unassembled WGS sequence"/>
</dbReference>
<evidence type="ECO:0000256" key="3">
    <source>
        <dbReference type="ARBA" id="ARBA00022692"/>
    </source>
</evidence>
<keyword evidence="9" id="KW-1185">Reference proteome</keyword>
<dbReference type="PANTHER" id="PTHR12385">
    <property type="entry name" value="CHOLINE TRANSPORTER-LIKE (SLC FAMILY 44)"/>
    <property type="match status" value="1"/>
</dbReference>
<feature type="region of interest" description="Disordered" evidence="7">
    <location>
        <begin position="63"/>
        <end position="139"/>
    </location>
</feature>
<keyword evidence="4 6" id="KW-1133">Transmembrane helix</keyword>
<keyword evidence="3 6" id="KW-0812">Transmembrane</keyword>
<dbReference type="InterPro" id="IPR007603">
    <property type="entry name" value="Choline_transptr-like"/>
</dbReference>
<dbReference type="AlphaFoldDB" id="A0AAV5RGY9"/>
<organism evidence="8 9">
    <name type="scientific">Starmerella bacillaris</name>
    <name type="common">Yeast</name>
    <name type="synonym">Candida zemplinina</name>
    <dbReference type="NCBI Taxonomy" id="1247836"/>
    <lineage>
        <taxon>Eukaryota</taxon>
        <taxon>Fungi</taxon>
        <taxon>Dikarya</taxon>
        <taxon>Ascomycota</taxon>
        <taxon>Saccharomycotina</taxon>
        <taxon>Dipodascomycetes</taxon>
        <taxon>Dipodascales</taxon>
        <taxon>Trichomonascaceae</taxon>
        <taxon>Starmerella</taxon>
    </lineage>
</organism>
<dbReference type="PANTHER" id="PTHR12385:SF88">
    <property type="entry name" value="CHOLINE TRANSPORTER-LIKE PROTEIN CTL1"/>
    <property type="match status" value="1"/>
</dbReference>
<feature type="transmembrane region" description="Helical" evidence="6">
    <location>
        <begin position="330"/>
        <end position="347"/>
    </location>
</feature>
<feature type="transmembrane region" description="Helical" evidence="6">
    <location>
        <begin position="250"/>
        <end position="269"/>
    </location>
</feature>
<evidence type="ECO:0000256" key="4">
    <source>
        <dbReference type="ARBA" id="ARBA00022989"/>
    </source>
</evidence>
<evidence type="ECO:0000256" key="5">
    <source>
        <dbReference type="ARBA" id="ARBA00023136"/>
    </source>
</evidence>
<comment type="caution">
    <text evidence="8">The sequence shown here is derived from an EMBL/GenBank/DDBJ whole genome shotgun (WGS) entry which is preliminary data.</text>
</comment>
<dbReference type="GO" id="GO:0005886">
    <property type="term" value="C:plasma membrane"/>
    <property type="evidence" value="ECO:0007669"/>
    <property type="project" value="UniProtKB-SubCell"/>
</dbReference>
<feature type="transmembrane region" description="Helical" evidence="6">
    <location>
        <begin position="494"/>
        <end position="511"/>
    </location>
</feature>
<reference evidence="8 9" key="1">
    <citation type="journal article" date="2023" name="Elife">
        <title>Identification of key yeast species and microbe-microbe interactions impacting larval growth of Drosophila in the wild.</title>
        <authorList>
            <person name="Mure A."/>
            <person name="Sugiura Y."/>
            <person name="Maeda R."/>
            <person name="Honda K."/>
            <person name="Sakurai N."/>
            <person name="Takahashi Y."/>
            <person name="Watada M."/>
            <person name="Katoh T."/>
            <person name="Gotoh A."/>
            <person name="Gotoh Y."/>
            <person name="Taniguchi I."/>
            <person name="Nakamura K."/>
            <person name="Hayashi T."/>
            <person name="Katayama T."/>
            <person name="Uemura T."/>
            <person name="Hattori Y."/>
        </authorList>
    </citation>
    <scope>NUCLEOTIDE SEQUENCE [LARGE SCALE GENOMIC DNA]</scope>
    <source>
        <strain evidence="8 9">SB-73</strain>
    </source>
</reference>
<comment type="subcellular location">
    <subcellularLocation>
        <location evidence="6">Cell membrane</location>
        <topology evidence="6">Multi-pass membrane protein</topology>
    </subcellularLocation>
    <subcellularLocation>
        <location evidence="1">Membrane</location>
        <topology evidence="1">Multi-pass membrane protein</topology>
    </subcellularLocation>
</comment>
<keyword evidence="5 6" id="KW-0472">Membrane</keyword>
<dbReference type="EMBL" id="BTGC01000003">
    <property type="protein sequence ID" value="GMM50393.1"/>
    <property type="molecule type" value="Genomic_DNA"/>
</dbReference>
<evidence type="ECO:0000256" key="2">
    <source>
        <dbReference type="ARBA" id="ARBA00007168"/>
    </source>
</evidence>
<feature type="transmembrane region" description="Helical" evidence="6">
    <location>
        <begin position="157"/>
        <end position="178"/>
    </location>
</feature>
<evidence type="ECO:0000313" key="8">
    <source>
        <dbReference type="EMBL" id="GMM50393.1"/>
    </source>
</evidence>
<feature type="transmembrane region" description="Helical" evidence="6">
    <location>
        <begin position="198"/>
        <end position="216"/>
    </location>
</feature>
<proteinExistence type="inferred from homology"/>
<evidence type="ECO:0000256" key="1">
    <source>
        <dbReference type="ARBA" id="ARBA00004141"/>
    </source>
</evidence>
<accession>A0AAV5RGY9</accession>
<sequence>MFSEYASKFLSKSRVTPAPLFNGAVQSIDDDSEDNYIGNESDFTASFASTVTNASYTFNADNNAYSSSDDDDPPSELLVERPPNTNFRDGDRQQAARNRSNTLHQNNNDSSDEDTINARRNNERQRNTSDGNGRRLRSPITRSQLYPRAKPPFIESLVSWCYILLTVFAIVTATLIAASGSLREGNIYPIFKYSAKNVALHAFIACSTSLIWLYLIRKYTRTVVKVSIYAVPPIMLSTVVYTLTHNVHKAVGYGSLVLVAVALLWTRYFQKVNEKIQRASNLIVYSANVINECSPIFHLLIAVSGIASLIVSAIWMVFIAHAFLEGKGGILLALFFTFMYIWTWGVLSASMQSVLTLVTSRWCLEQDMDGCLSLSVQETLLHSLPTSCYSSLISIMVRGPLLLLPKFVQNALKTSLNLYQPAVLEVLDPLCFPTAIVKRCSLKDAAEDVRKYVIDFQSYHLAKVILTATRLCCSLVTMFLSWVHADRYNDSSSLYSYWIGATSFIVGWIVSGTAETTFSTVADALLVCFCLGSYTIPDLEDLFTEPQTMPETTDYHDEP</sequence>
<feature type="transmembrane region" description="Helical" evidence="6">
    <location>
        <begin position="460"/>
        <end position="482"/>
    </location>
</feature>
<feature type="transmembrane region" description="Helical" evidence="6">
    <location>
        <begin position="299"/>
        <end position="324"/>
    </location>
</feature>
<comment type="function">
    <text evidence="6">Probably involved in transport through the plasma membrane.</text>
</comment>
<evidence type="ECO:0000313" key="9">
    <source>
        <dbReference type="Proteomes" id="UP001362899"/>
    </source>
</evidence>
<dbReference type="GO" id="GO:0022857">
    <property type="term" value="F:transmembrane transporter activity"/>
    <property type="evidence" value="ECO:0007669"/>
    <property type="project" value="UniProtKB-UniRule"/>
</dbReference>
<feature type="transmembrane region" description="Helical" evidence="6">
    <location>
        <begin position="223"/>
        <end position="244"/>
    </location>
</feature>
<gene>
    <name evidence="8" type="ORF">DASB73_013510</name>
</gene>
<name>A0AAV5RGY9_STABA</name>